<dbReference type="AlphaFoldDB" id="A0AA37GLR2"/>
<feature type="region of interest" description="Disordered" evidence="1">
    <location>
        <begin position="1"/>
        <end position="21"/>
    </location>
</feature>
<accession>A0AA37GLR2</accession>
<gene>
    <name evidence="2" type="ORF">ColLi_05852</name>
</gene>
<proteinExistence type="predicted"/>
<comment type="caution">
    <text evidence="2">The sequence shown here is derived from an EMBL/GenBank/DDBJ whole genome shotgun (WGS) entry which is preliminary data.</text>
</comment>
<organism evidence="2 3">
    <name type="scientific">Colletotrichum liriopes</name>
    <dbReference type="NCBI Taxonomy" id="708192"/>
    <lineage>
        <taxon>Eukaryota</taxon>
        <taxon>Fungi</taxon>
        <taxon>Dikarya</taxon>
        <taxon>Ascomycota</taxon>
        <taxon>Pezizomycotina</taxon>
        <taxon>Sordariomycetes</taxon>
        <taxon>Hypocreomycetidae</taxon>
        <taxon>Glomerellales</taxon>
        <taxon>Glomerellaceae</taxon>
        <taxon>Colletotrichum</taxon>
        <taxon>Colletotrichum spaethianum species complex</taxon>
    </lineage>
</organism>
<reference evidence="2 3" key="1">
    <citation type="submission" date="2021-07" db="EMBL/GenBank/DDBJ databases">
        <title>Genome data of Colletotrichum spaethianum.</title>
        <authorList>
            <person name="Utami Y.D."/>
            <person name="Hiruma K."/>
        </authorList>
    </citation>
    <scope>NUCLEOTIDE SEQUENCE [LARGE SCALE GENOMIC DNA]</scope>
    <source>
        <strain evidence="2 3">MAFF 242679</strain>
    </source>
</reference>
<dbReference type="EMBL" id="BPPX01000010">
    <property type="protein sequence ID" value="GJC83014.1"/>
    <property type="molecule type" value="Genomic_DNA"/>
</dbReference>
<evidence type="ECO:0000313" key="3">
    <source>
        <dbReference type="Proteomes" id="UP001055172"/>
    </source>
</evidence>
<protein>
    <submittedName>
        <fullName evidence="2">Uncharacterized protein</fullName>
    </submittedName>
</protein>
<sequence length="104" mass="11213">MALRDDVNPGSSVQGLLQDRGRSSVEVPLNANNQLRLVESMVPVFALGPSPLAHRVLAHVTSGFPTGAPAMAMGVAWNWPSGRWPLETCAEATLEADPKKPQWR</sequence>
<keyword evidence="3" id="KW-1185">Reference proteome</keyword>
<evidence type="ECO:0000313" key="2">
    <source>
        <dbReference type="EMBL" id="GJC83014.1"/>
    </source>
</evidence>
<evidence type="ECO:0000256" key="1">
    <source>
        <dbReference type="SAM" id="MobiDB-lite"/>
    </source>
</evidence>
<dbReference type="Proteomes" id="UP001055172">
    <property type="component" value="Unassembled WGS sequence"/>
</dbReference>
<name>A0AA37GLR2_9PEZI</name>